<dbReference type="EMBL" id="JALJOS010000004">
    <property type="protein sequence ID" value="KAK9840199.1"/>
    <property type="molecule type" value="Genomic_DNA"/>
</dbReference>
<accession>A0AAW1S286</accession>
<keyword evidence="3" id="KW-1185">Reference proteome</keyword>
<dbReference type="AlphaFoldDB" id="A0AAW1S286"/>
<reference evidence="2 3" key="1">
    <citation type="journal article" date="2024" name="Nat. Commun.">
        <title>Phylogenomics reveals the evolutionary origins of lichenization in chlorophyte algae.</title>
        <authorList>
            <person name="Puginier C."/>
            <person name="Libourel C."/>
            <person name="Otte J."/>
            <person name="Skaloud P."/>
            <person name="Haon M."/>
            <person name="Grisel S."/>
            <person name="Petersen M."/>
            <person name="Berrin J.G."/>
            <person name="Delaux P.M."/>
            <person name="Dal Grande F."/>
            <person name="Keller J."/>
        </authorList>
    </citation>
    <scope>NUCLEOTIDE SEQUENCE [LARGE SCALE GENOMIC DNA]</scope>
    <source>
        <strain evidence="2 3">SAG 2145</strain>
    </source>
</reference>
<proteinExistence type="predicted"/>
<evidence type="ECO:0000256" key="1">
    <source>
        <dbReference type="SAM" id="SignalP"/>
    </source>
</evidence>
<gene>
    <name evidence="2" type="ORF">WJX74_005341</name>
</gene>
<protein>
    <submittedName>
        <fullName evidence="2">Uncharacterized protein</fullName>
    </submittedName>
</protein>
<organism evidence="2 3">
    <name type="scientific">Apatococcus lobatus</name>
    <dbReference type="NCBI Taxonomy" id="904363"/>
    <lineage>
        <taxon>Eukaryota</taxon>
        <taxon>Viridiplantae</taxon>
        <taxon>Chlorophyta</taxon>
        <taxon>core chlorophytes</taxon>
        <taxon>Trebouxiophyceae</taxon>
        <taxon>Chlorellales</taxon>
        <taxon>Chlorellaceae</taxon>
        <taxon>Apatococcus</taxon>
    </lineage>
</organism>
<dbReference type="Proteomes" id="UP001438707">
    <property type="component" value="Unassembled WGS sequence"/>
</dbReference>
<evidence type="ECO:0000313" key="2">
    <source>
        <dbReference type="EMBL" id="KAK9840199.1"/>
    </source>
</evidence>
<name>A0AAW1S286_9CHLO</name>
<evidence type="ECO:0000313" key="3">
    <source>
        <dbReference type="Proteomes" id="UP001438707"/>
    </source>
</evidence>
<feature type="signal peptide" evidence="1">
    <location>
        <begin position="1"/>
        <end position="19"/>
    </location>
</feature>
<keyword evidence="1" id="KW-0732">Signal</keyword>
<comment type="caution">
    <text evidence="2">The sequence shown here is derived from an EMBL/GenBank/DDBJ whole genome shotgun (WGS) entry which is preliminary data.</text>
</comment>
<sequence length="182" mass="20027">MQPSTRGPGCLWLLERVFCLLNWNANSGLQHCHAQSRQLAVRVLPTMSRQRLKSAHRFFWVVEICHSSKEDEPPEILASAPEFSVAPEFVAVVGAGSTEQQALGGLQENIQHEIERLCLADSALPSTQTKSLDDYRQKETLTDEDLADVIKSGHLDITWNATAPDQAGDGAVLSFTGSRICL</sequence>
<feature type="chain" id="PRO_5043721626" evidence="1">
    <location>
        <begin position="20"/>
        <end position="182"/>
    </location>
</feature>